<dbReference type="PANTHER" id="PTHR30466">
    <property type="entry name" value="FLAVIN REDUCTASE"/>
    <property type="match status" value="1"/>
</dbReference>
<evidence type="ECO:0000256" key="1">
    <source>
        <dbReference type="ARBA" id="ARBA00008898"/>
    </source>
</evidence>
<protein>
    <submittedName>
        <fullName evidence="4">Flavin reductase family protein</fullName>
    </submittedName>
</protein>
<dbReference type="PANTHER" id="PTHR30466:SF11">
    <property type="entry name" value="FLAVIN-DEPENDENT MONOOXYGENASE, REDUCTASE SUBUNIT HSAB"/>
    <property type="match status" value="1"/>
</dbReference>
<keyword evidence="2" id="KW-0560">Oxidoreductase</keyword>
<dbReference type="Pfam" id="PF01613">
    <property type="entry name" value="Flavin_Reduct"/>
    <property type="match status" value="1"/>
</dbReference>
<dbReference type="SMART" id="SM00903">
    <property type="entry name" value="Flavin_Reduct"/>
    <property type="match status" value="1"/>
</dbReference>
<dbReference type="InterPro" id="IPR002563">
    <property type="entry name" value="Flavin_Rdtase-like_dom"/>
</dbReference>
<reference evidence="5" key="1">
    <citation type="journal article" date="2019" name="Int. J. Syst. Evol. Microbiol.">
        <title>The Global Catalogue of Microorganisms (GCM) 10K type strain sequencing project: providing services to taxonomists for standard genome sequencing and annotation.</title>
        <authorList>
            <consortium name="The Broad Institute Genomics Platform"/>
            <consortium name="The Broad Institute Genome Sequencing Center for Infectious Disease"/>
            <person name="Wu L."/>
            <person name="Ma J."/>
        </authorList>
    </citation>
    <scope>NUCLEOTIDE SEQUENCE [LARGE SCALE GENOMIC DNA]</scope>
    <source>
        <strain evidence="5">JCM 17440</strain>
    </source>
</reference>
<organism evidence="4 5">
    <name type="scientific">Actinomadura meridiana</name>
    <dbReference type="NCBI Taxonomy" id="559626"/>
    <lineage>
        <taxon>Bacteria</taxon>
        <taxon>Bacillati</taxon>
        <taxon>Actinomycetota</taxon>
        <taxon>Actinomycetes</taxon>
        <taxon>Streptosporangiales</taxon>
        <taxon>Thermomonosporaceae</taxon>
        <taxon>Actinomadura</taxon>
    </lineage>
</organism>
<dbReference type="Proteomes" id="UP001501710">
    <property type="component" value="Unassembled WGS sequence"/>
</dbReference>
<accession>A0ABP8C2S9</accession>
<dbReference type="InterPro" id="IPR012349">
    <property type="entry name" value="Split_barrel_FMN-bd"/>
</dbReference>
<proteinExistence type="inferred from homology"/>
<evidence type="ECO:0000313" key="4">
    <source>
        <dbReference type="EMBL" id="GAA4232354.1"/>
    </source>
</evidence>
<comment type="caution">
    <text evidence="4">The sequence shown here is derived from an EMBL/GenBank/DDBJ whole genome shotgun (WGS) entry which is preliminary data.</text>
</comment>
<dbReference type="Gene3D" id="2.30.110.10">
    <property type="entry name" value="Electron Transport, Fmn-binding Protein, Chain A"/>
    <property type="match status" value="1"/>
</dbReference>
<dbReference type="EMBL" id="BAABAS010000006">
    <property type="protein sequence ID" value="GAA4232354.1"/>
    <property type="molecule type" value="Genomic_DNA"/>
</dbReference>
<evidence type="ECO:0000313" key="5">
    <source>
        <dbReference type="Proteomes" id="UP001501710"/>
    </source>
</evidence>
<evidence type="ECO:0000256" key="2">
    <source>
        <dbReference type="ARBA" id="ARBA00023002"/>
    </source>
</evidence>
<keyword evidence="5" id="KW-1185">Reference proteome</keyword>
<evidence type="ECO:0000259" key="3">
    <source>
        <dbReference type="SMART" id="SM00903"/>
    </source>
</evidence>
<dbReference type="InterPro" id="IPR050268">
    <property type="entry name" value="NADH-dep_flavin_reductase"/>
</dbReference>
<name>A0ABP8C2S9_9ACTN</name>
<comment type="similarity">
    <text evidence="1">Belongs to the non-flavoprotein flavin reductase family.</text>
</comment>
<dbReference type="SUPFAM" id="SSF50475">
    <property type="entry name" value="FMN-binding split barrel"/>
    <property type="match status" value="1"/>
</dbReference>
<sequence>MKLESAADVDPSSMRAVMGNFATGVTVVSTSTPDGPAGVTINSFTSVSLEPPLVLFCIGRASRTWPAIERTGRFAASFLTGEQESVARRFCASGVDRFAGQDLVTASTGAPILARAAGFVDCRIDRVLDGGDHRVVLGRVVAAGVLNGGRLLVFAHGAYVASGPA</sequence>
<gene>
    <name evidence="4" type="ORF">GCM10022254_31980</name>
</gene>
<feature type="domain" description="Flavin reductase like" evidence="3">
    <location>
        <begin position="18"/>
        <end position="161"/>
    </location>
</feature>